<proteinExistence type="predicted"/>
<feature type="compositionally biased region" description="Polar residues" evidence="1">
    <location>
        <begin position="99"/>
        <end position="110"/>
    </location>
</feature>
<evidence type="ECO:0000256" key="1">
    <source>
        <dbReference type="SAM" id="MobiDB-lite"/>
    </source>
</evidence>
<name>A0AAQ3UVD7_PASNO</name>
<dbReference type="AlphaFoldDB" id="A0AAQ3UVD7"/>
<feature type="compositionally biased region" description="Basic and acidic residues" evidence="1">
    <location>
        <begin position="89"/>
        <end position="98"/>
    </location>
</feature>
<organism evidence="2 3">
    <name type="scientific">Paspalum notatum var. saurae</name>
    <dbReference type="NCBI Taxonomy" id="547442"/>
    <lineage>
        <taxon>Eukaryota</taxon>
        <taxon>Viridiplantae</taxon>
        <taxon>Streptophyta</taxon>
        <taxon>Embryophyta</taxon>
        <taxon>Tracheophyta</taxon>
        <taxon>Spermatophyta</taxon>
        <taxon>Magnoliopsida</taxon>
        <taxon>Liliopsida</taxon>
        <taxon>Poales</taxon>
        <taxon>Poaceae</taxon>
        <taxon>PACMAD clade</taxon>
        <taxon>Panicoideae</taxon>
        <taxon>Andropogonodae</taxon>
        <taxon>Paspaleae</taxon>
        <taxon>Paspalinae</taxon>
        <taxon>Paspalum</taxon>
    </lineage>
</organism>
<dbReference type="Proteomes" id="UP001341281">
    <property type="component" value="Chromosome 10"/>
</dbReference>
<protein>
    <submittedName>
        <fullName evidence="2">Uncharacterized protein</fullName>
    </submittedName>
</protein>
<evidence type="ECO:0000313" key="2">
    <source>
        <dbReference type="EMBL" id="WVZ97162.1"/>
    </source>
</evidence>
<reference evidence="2 3" key="1">
    <citation type="submission" date="2024-02" db="EMBL/GenBank/DDBJ databases">
        <title>High-quality chromosome-scale genome assembly of Pensacola bahiagrass (Paspalum notatum Flugge var. saurae).</title>
        <authorList>
            <person name="Vega J.M."/>
            <person name="Podio M."/>
            <person name="Orjuela J."/>
            <person name="Siena L.A."/>
            <person name="Pessino S.C."/>
            <person name="Combes M.C."/>
            <person name="Mariac C."/>
            <person name="Albertini E."/>
            <person name="Pupilli F."/>
            <person name="Ortiz J.P.A."/>
            <person name="Leblanc O."/>
        </authorList>
    </citation>
    <scope>NUCLEOTIDE SEQUENCE [LARGE SCALE GENOMIC DNA]</scope>
    <source>
        <strain evidence="2">R1</strain>
        <tissue evidence="2">Leaf</tissue>
    </source>
</reference>
<keyword evidence="3" id="KW-1185">Reference proteome</keyword>
<sequence length="110" mass="12827">MDRKKTIRLMVDDWLHAVERQLDIAQCNDQERVLYVAGQLREVAEDGDKQEHFLESLNDNLHLQLMNNNFNNFNHLVDHALLTEQKRKEIEEKKKKLNPDSSNSNTVGGS</sequence>
<accession>A0AAQ3UVD7</accession>
<dbReference type="EMBL" id="CP144754">
    <property type="protein sequence ID" value="WVZ97162.1"/>
    <property type="molecule type" value="Genomic_DNA"/>
</dbReference>
<feature type="region of interest" description="Disordered" evidence="1">
    <location>
        <begin position="89"/>
        <end position="110"/>
    </location>
</feature>
<gene>
    <name evidence="2" type="ORF">U9M48_042717</name>
</gene>
<evidence type="ECO:0000313" key="3">
    <source>
        <dbReference type="Proteomes" id="UP001341281"/>
    </source>
</evidence>